<name>A0A6A5KRL7_9PLEO</name>
<dbReference type="PANTHER" id="PTHR15549:SF26">
    <property type="entry name" value="AXIAL BUDDING PATTERN PROTEIN 2-RELATED"/>
    <property type="match status" value="1"/>
</dbReference>
<feature type="chain" id="PRO_5025450717" description="Mid2 domain-containing protein" evidence="7">
    <location>
        <begin position="18"/>
        <end position="346"/>
    </location>
</feature>
<evidence type="ECO:0000313" key="8">
    <source>
        <dbReference type="EMBL" id="KAF1838752.1"/>
    </source>
</evidence>
<organism evidence="8 9">
    <name type="scientific">Decorospora gaudefroyi</name>
    <dbReference type="NCBI Taxonomy" id="184978"/>
    <lineage>
        <taxon>Eukaryota</taxon>
        <taxon>Fungi</taxon>
        <taxon>Dikarya</taxon>
        <taxon>Ascomycota</taxon>
        <taxon>Pezizomycotina</taxon>
        <taxon>Dothideomycetes</taxon>
        <taxon>Pleosporomycetidae</taxon>
        <taxon>Pleosporales</taxon>
        <taxon>Pleosporineae</taxon>
        <taxon>Pleosporaceae</taxon>
        <taxon>Decorospora</taxon>
    </lineage>
</organism>
<feature type="signal peptide" evidence="7">
    <location>
        <begin position="1"/>
        <end position="17"/>
    </location>
</feature>
<keyword evidence="9" id="KW-1185">Reference proteome</keyword>
<sequence>MHSSILLATCLQILVSAAPGPAPTMFDLDRLDFLGKSPAPTPAPERRGLNQLFPRQEEDLRTCGYEDADYFNPVTCSVGYACFINSYQNWFGCCSNSACEDKKTSCVPSSHVTDLFSTTGVLYCDYGTDTECYTWKNIDTKKHITYTNYACSDTITVDKLWYYASSVPGRFTSTYGPITVTIAGSSTLLLTTVFGPTTSRTETRTPEPDNNKPVPAGAIAGGVIGGVVALAAIAVGIFFLIRHKKKKKMQNGAAGTAYYGPPVMTGGQGHGMPPSAPMSPQTGAQYHQPQNPHMGGYASPGMQSISPPMSPGPMAMGQAAPAYQPPSSSPQDEFKHMQNPSAAQLP</sequence>
<reference evidence="8" key="1">
    <citation type="submission" date="2020-01" db="EMBL/GenBank/DDBJ databases">
        <authorList>
            <consortium name="DOE Joint Genome Institute"/>
            <person name="Haridas S."/>
            <person name="Albert R."/>
            <person name="Binder M."/>
            <person name="Bloem J."/>
            <person name="Labutti K."/>
            <person name="Salamov A."/>
            <person name="Andreopoulos B."/>
            <person name="Baker S.E."/>
            <person name="Barry K."/>
            <person name="Bills G."/>
            <person name="Bluhm B.H."/>
            <person name="Cannon C."/>
            <person name="Castanera R."/>
            <person name="Culley D.E."/>
            <person name="Daum C."/>
            <person name="Ezra D."/>
            <person name="Gonzalez J.B."/>
            <person name="Henrissat B."/>
            <person name="Kuo A."/>
            <person name="Liang C."/>
            <person name="Lipzen A."/>
            <person name="Lutzoni F."/>
            <person name="Magnuson J."/>
            <person name="Mondo S."/>
            <person name="Nolan M."/>
            <person name="Ohm R."/>
            <person name="Pangilinan J."/>
            <person name="Park H.-J."/>
            <person name="Ramirez L."/>
            <person name="Alfaro M."/>
            <person name="Sun H."/>
            <person name="Tritt A."/>
            <person name="Yoshinaga Y."/>
            <person name="Zwiers L.-H."/>
            <person name="Turgeon B.G."/>
            <person name="Goodwin S.B."/>
            <person name="Spatafora J.W."/>
            <person name="Crous P.W."/>
            <person name="Grigoriev I.V."/>
        </authorList>
    </citation>
    <scope>NUCLEOTIDE SEQUENCE</scope>
    <source>
        <strain evidence="8">P77</strain>
    </source>
</reference>
<keyword evidence="7" id="KW-0732">Signal</keyword>
<evidence type="ECO:0008006" key="10">
    <source>
        <dbReference type="Google" id="ProtNLM"/>
    </source>
</evidence>
<dbReference type="GO" id="GO:0071944">
    <property type="term" value="C:cell periphery"/>
    <property type="evidence" value="ECO:0007669"/>
    <property type="project" value="UniProtKB-ARBA"/>
</dbReference>
<feature type="transmembrane region" description="Helical" evidence="6">
    <location>
        <begin position="218"/>
        <end position="241"/>
    </location>
</feature>
<proteinExistence type="predicted"/>
<dbReference type="GO" id="GO:0016020">
    <property type="term" value="C:membrane"/>
    <property type="evidence" value="ECO:0007669"/>
    <property type="project" value="UniProtKB-SubCell"/>
</dbReference>
<evidence type="ECO:0000313" key="9">
    <source>
        <dbReference type="Proteomes" id="UP000800040"/>
    </source>
</evidence>
<accession>A0A6A5KRL7</accession>
<feature type="compositionally biased region" description="Polar residues" evidence="5">
    <location>
        <begin position="278"/>
        <end position="291"/>
    </location>
</feature>
<keyword evidence="2 6" id="KW-0812">Transmembrane</keyword>
<gene>
    <name evidence="8" type="ORF">BDW02DRAFT_576020</name>
</gene>
<evidence type="ECO:0000256" key="5">
    <source>
        <dbReference type="SAM" id="MobiDB-lite"/>
    </source>
</evidence>
<keyword evidence="4 6" id="KW-0472">Membrane</keyword>
<dbReference type="InterPro" id="IPR051694">
    <property type="entry name" value="Immunoregulatory_rcpt-like"/>
</dbReference>
<dbReference type="Proteomes" id="UP000800040">
    <property type="component" value="Unassembled WGS sequence"/>
</dbReference>
<dbReference type="EMBL" id="ML975249">
    <property type="protein sequence ID" value="KAF1838752.1"/>
    <property type="molecule type" value="Genomic_DNA"/>
</dbReference>
<evidence type="ECO:0000256" key="6">
    <source>
        <dbReference type="SAM" id="Phobius"/>
    </source>
</evidence>
<comment type="subcellular location">
    <subcellularLocation>
        <location evidence="1">Membrane</location>
        <topology evidence="1">Single-pass membrane protein</topology>
    </subcellularLocation>
</comment>
<evidence type="ECO:0000256" key="1">
    <source>
        <dbReference type="ARBA" id="ARBA00004167"/>
    </source>
</evidence>
<dbReference type="AlphaFoldDB" id="A0A6A5KRL7"/>
<evidence type="ECO:0000256" key="2">
    <source>
        <dbReference type="ARBA" id="ARBA00022692"/>
    </source>
</evidence>
<evidence type="ECO:0000256" key="4">
    <source>
        <dbReference type="ARBA" id="ARBA00023136"/>
    </source>
</evidence>
<feature type="compositionally biased region" description="Low complexity" evidence="5">
    <location>
        <begin position="299"/>
        <end position="322"/>
    </location>
</feature>
<evidence type="ECO:0000256" key="3">
    <source>
        <dbReference type="ARBA" id="ARBA00022989"/>
    </source>
</evidence>
<keyword evidence="3 6" id="KW-1133">Transmembrane helix</keyword>
<feature type="region of interest" description="Disordered" evidence="5">
    <location>
        <begin position="265"/>
        <end position="346"/>
    </location>
</feature>
<protein>
    <recommendedName>
        <fullName evidence="10">Mid2 domain-containing protein</fullName>
    </recommendedName>
</protein>
<dbReference type="OrthoDB" id="10625175at2759"/>
<dbReference type="PANTHER" id="PTHR15549">
    <property type="entry name" value="PAIRED IMMUNOGLOBULIN-LIKE TYPE 2 RECEPTOR"/>
    <property type="match status" value="1"/>
</dbReference>
<evidence type="ECO:0000256" key="7">
    <source>
        <dbReference type="SAM" id="SignalP"/>
    </source>
</evidence>